<evidence type="ECO:0000313" key="2">
    <source>
        <dbReference type="Proteomes" id="UP000023152"/>
    </source>
</evidence>
<gene>
    <name evidence="1" type="ORF">RFI_20791</name>
</gene>
<dbReference type="AlphaFoldDB" id="X6MRB6"/>
<comment type="caution">
    <text evidence="1">The sequence shown here is derived from an EMBL/GenBank/DDBJ whole genome shotgun (WGS) entry which is preliminary data.</text>
</comment>
<accession>X6MRB6</accession>
<organism evidence="1 2">
    <name type="scientific">Reticulomyxa filosa</name>
    <dbReference type="NCBI Taxonomy" id="46433"/>
    <lineage>
        <taxon>Eukaryota</taxon>
        <taxon>Sar</taxon>
        <taxon>Rhizaria</taxon>
        <taxon>Retaria</taxon>
        <taxon>Foraminifera</taxon>
        <taxon>Monothalamids</taxon>
        <taxon>Reticulomyxidae</taxon>
        <taxon>Reticulomyxa</taxon>
    </lineage>
</organism>
<keyword evidence="2" id="KW-1185">Reference proteome</keyword>
<reference evidence="1 2" key="1">
    <citation type="journal article" date="2013" name="Curr. Biol.">
        <title>The Genome of the Foraminiferan Reticulomyxa filosa.</title>
        <authorList>
            <person name="Glockner G."/>
            <person name="Hulsmann N."/>
            <person name="Schleicher M."/>
            <person name="Noegel A.A."/>
            <person name="Eichinger L."/>
            <person name="Gallinger C."/>
            <person name="Pawlowski J."/>
            <person name="Sierra R."/>
            <person name="Euteneuer U."/>
            <person name="Pillet L."/>
            <person name="Moustafa A."/>
            <person name="Platzer M."/>
            <person name="Groth M."/>
            <person name="Szafranski K."/>
            <person name="Schliwa M."/>
        </authorList>
    </citation>
    <scope>NUCLEOTIDE SEQUENCE [LARGE SCALE GENOMIC DNA]</scope>
</reference>
<name>X6MRB6_RETFI</name>
<proteinExistence type="predicted"/>
<sequence>MQEKLLKEIPMRTLKGKIKDEVTKMKMFFSKHDIRNADETTKIFVKFGITVNDLLDLSEHDMKYQAKIEPKTIPAISQVVVLHSNNQNRMDKIYEEIKKISTMIVNLQLEVVNLENIYNFAKKILQIRANPLLYLLKKVNNTYYKIENYKKEKRELLEQKLLLFQSIEQEQLQDDNNCTLDFDCNERKINMNVQFTNKKDVENDVKIKDSKSHVNPIVSLSYSIESIKNELKERWETFKKIPGQCTIEIGEEKEHLLEWDTTYSIKMRLSQSILLNLFIVFVIVKVKFKVLKLFKKSVTEII</sequence>
<dbReference type="EMBL" id="ASPP01018122">
    <property type="protein sequence ID" value="ETO16548.1"/>
    <property type="molecule type" value="Genomic_DNA"/>
</dbReference>
<protein>
    <submittedName>
        <fullName evidence="1">Rhoptry protein</fullName>
    </submittedName>
</protein>
<evidence type="ECO:0000313" key="1">
    <source>
        <dbReference type="EMBL" id="ETO16548.1"/>
    </source>
</evidence>
<dbReference type="Proteomes" id="UP000023152">
    <property type="component" value="Unassembled WGS sequence"/>
</dbReference>